<evidence type="ECO:0000256" key="4">
    <source>
        <dbReference type="ARBA" id="ARBA00022490"/>
    </source>
</evidence>
<dbReference type="Proteomes" id="UP001642409">
    <property type="component" value="Unassembled WGS sequence"/>
</dbReference>
<comment type="similarity">
    <text evidence="2 7">Belongs to the F-actin-capping protein beta subunit family.</text>
</comment>
<evidence type="ECO:0000256" key="7">
    <source>
        <dbReference type="RuleBase" id="RU365078"/>
    </source>
</evidence>
<dbReference type="InterPro" id="IPR037282">
    <property type="entry name" value="CapZ_alpha/beta"/>
</dbReference>
<reference evidence="10 12" key="2">
    <citation type="submission" date="2024-07" db="EMBL/GenBank/DDBJ databases">
        <authorList>
            <person name="Akdeniz Z."/>
        </authorList>
    </citation>
    <scope>NUCLEOTIDE SEQUENCE [LARGE SCALE GENOMIC DNA]</scope>
</reference>
<dbReference type="EMBL" id="CATOUU010000721">
    <property type="protein sequence ID" value="CAI9944103.1"/>
    <property type="molecule type" value="Genomic_DNA"/>
</dbReference>
<organism evidence="9">
    <name type="scientific">Hexamita inflata</name>
    <dbReference type="NCBI Taxonomy" id="28002"/>
    <lineage>
        <taxon>Eukaryota</taxon>
        <taxon>Metamonada</taxon>
        <taxon>Diplomonadida</taxon>
        <taxon>Hexamitidae</taxon>
        <taxon>Hexamitinae</taxon>
        <taxon>Hexamita</taxon>
    </lineage>
</organism>
<evidence type="ECO:0000256" key="1">
    <source>
        <dbReference type="ARBA" id="ARBA00004245"/>
    </source>
</evidence>
<dbReference type="GO" id="GO:0008290">
    <property type="term" value="C:F-actin capping protein complex"/>
    <property type="evidence" value="ECO:0007669"/>
    <property type="project" value="UniProtKB-UniRule"/>
</dbReference>
<comment type="function">
    <text evidence="7">F-actin-capping proteins bind in a Ca(2+)-independent manner to the fast growing ends of actin filaments (barbed end) thereby blocking the exchange of subunits at these ends. Unlike other capping proteins (such as gelsolin and severin), these proteins do not sever actin filaments.</text>
</comment>
<dbReference type="EMBL" id="CAXDID020000392">
    <property type="protein sequence ID" value="CAL6086380.1"/>
    <property type="molecule type" value="Genomic_DNA"/>
</dbReference>
<keyword evidence="12" id="KW-1185">Reference proteome</keyword>
<dbReference type="GO" id="GO:0051016">
    <property type="term" value="P:barbed-end actin filament capping"/>
    <property type="evidence" value="ECO:0007669"/>
    <property type="project" value="UniProtKB-UniRule"/>
</dbReference>
<keyword evidence="3 7" id="KW-0117">Actin capping</keyword>
<dbReference type="GO" id="GO:0000902">
    <property type="term" value="P:cell morphogenesis"/>
    <property type="evidence" value="ECO:0007669"/>
    <property type="project" value="TreeGrafter"/>
</dbReference>
<evidence type="ECO:0000313" key="11">
    <source>
        <dbReference type="EMBL" id="CAL6086380.1"/>
    </source>
</evidence>
<dbReference type="InterPro" id="IPR001698">
    <property type="entry name" value="CAPZB"/>
</dbReference>
<dbReference type="EMBL" id="CAXDID020000083">
    <property type="protein sequence ID" value="CAL6019547.1"/>
    <property type="molecule type" value="Genomic_DNA"/>
</dbReference>
<evidence type="ECO:0000256" key="5">
    <source>
        <dbReference type="ARBA" id="ARBA00023203"/>
    </source>
</evidence>
<evidence type="ECO:0000256" key="6">
    <source>
        <dbReference type="ARBA" id="ARBA00023212"/>
    </source>
</evidence>
<sequence>MQAAFQLLNRLPPSRTYEFIDMLSVEDPSFDQLKSQFDECFQVQRDEQSKQDFICSPFNQENDLFRSPYTNLLTGNQQSAYPLSAPKLEIQQYANQCLLTYAHQYFGNSAISNCYVWEETENLFMAAVLVKAVNWTSTHVFSFTLQNESNWAVHIDSSVLLQFQKESKAKIDGSKRWTKDFTIKAETPKEFVFKGIAMVEEIETQILGTIGDVYFGNCVEAARKVCGVQMDVSVR</sequence>
<keyword evidence="4 7" id="KW-0963">Cytoplasm</keyword>
<evidence type="ECO:0000256" key="2">
    <source>
        <dbReference type="ARBA" id="ARBA00006039"/>
    </source>
</evidence>
<comment type="caution">
    <text evidence="9">The sequence shown here is derived from an EMBL/GenBank/DDBJ whole genome shotgun (WGS) entry which is preliminary data.</text>
</comment>
<dbReference type="InterPro" id="IPR042276">
    <property type="entry name" value="CapZ_alpha/beta_2"/>
</dbReference>
<reference evidence="9" key="1">
    <citation type="submission" date="2023-06" db="EMBL/GenBank/DDBJ databases">
        <authorList>
            <person name="Kurt Z."/>
        </authorList>
    </citation>
    <scope>NUCLEOTIDE SEQUENCE</scope>
</reference>
<dbReference type="InterPro" id="IPR043175">
    <property type="entry name" value="CAPZB_N"/>
</dbReference>
<proteinExistence type="inferred from homology"/>
<keyword evidence="6 7" id="KW-0206">Cytoskeleton</keyword>
<evidence type="ECO:0000313" key="9">
    <source>
        <dbReference type="EMBL" id="CAI9958977.1"/>
    </source>
</evidence>
<keyword evidence="5 7" id="KW-0009">Actin-binding</keyword>
<dbReference type="EMBL" id="CATOUU010000911">
    <property type="protein sequence ID" value="CAI9958977.1"/>
    <property type="molecule type" value="Genomic_DNA"/>
</dbReference>
<accession>A0AA86UNX8</accession>
<dbReference type="Pfam" id="PF01115">
    <property type="entry name" value="F_actin_cap_B"/>
    <property type="match status" value="1"/>
</dbReference>
<comment type="subcellular location">
    <subcellularLocation>
        <location evidence="1 7">Cytoplasm</location>
        <location evidence="1 7">Cytoskeleton</location>
    </subcellularLocation>
</comment>
<evidence type="ECO:0000313" key="8">
    <source>
        <dbReference type="EMBL" id="CAI9944103.1"/>
    </source>
</evidence>
<name>A0AA86UNX8_9EUKA</name>
<comment type="subunit">
    <text evidence="7">Heterodimer of an alpha and a beta subunit.</text>
</comment>
<dbReference type="Gene3D" id="1.20.58.570">
    <property type="match status" value="1"/>
</dbReference>
<gene>
    <name evidence="10" type="ORF">HINF_LOCUS27001</name>
    <name evidence="8" type="ORF">HINF_LOCUS31748</name>
    <name evidence="9" type="ORF">HINF_LOCUS46622</name>
    <name evidence="11" type="ORF">HINF_LOCUS63136</name>
</gene>
<evidence type="ECO:0000313" key="10">
    <source>
        <dbReference type="EMBL" id="CAL6019547.1"/>
    </source>
</evidence>
<dbReference type="PANTHER" id="PTHR10619:SF0">
    <property type="entry name" value="F-ACTIN-CAPPING PROTEIN SUBUNIT BETA ISOFORMS 1 AND 2"/>
    <property type="match status" value="1"/>
</dbReference>
<dbReference type="PANTHER" id="PTHR10619">
    <property type="entry name" value="F-ACTIN-CAPPING PROTEIN SUBUNIT BETA"/>
    <property type="match status" value="1"/>
</dbReference>
<protein>
    <recommendedName>
        <fullName evidence="7">F-actin-capping protein subunit beta</fullName>
    </recommendedName>
</protein>
<dbReference type="GO" id="GO:0051015">
    <property type="term" value="F:actin filament binding"/>
    <property type="evidence" value="ECO:0007669"/>
    <property type="project" value="TreeGrafter"/>
</dbReference>
<dbReference type="Gene3D" id="3.90.1150.210">
    <property type="entry name" value="F-actin capping protein, beta subunit"/>
    <property type="match status" value="1"/>
</dbReference>
<dbReference type="SUPFAM" id="SSF90096">
    <property type="entry name" value="Subunits of heterodimeric actin filament capping protein Capz"/>
    <property type="match status" value="1"/>
</dbReference>
<evidence type="ECO:0000313" key="12">
    <source>
        <dbReference type="Proteomes" id="UP001642409"/>
    </source>
</evidence>
<dbReference type="AlphaFoldDB" id="A0AA86UNX8"/>
<evidence type="ECO:0000256" key="3">
    <source>
        <dbReference type="ARBA" id="ARBA00022467"/>
    </source>
</evidence>